<accession>A0A1W1CE66</accession>
<dbReference type="GO" id="GO:0046168">
    <property type="term" value="P:glycerol-3-phosphate catabolic process"/>
    <property type="evidence" value="ECO:0007669"/>
    <property type="project" value="InterPro"/>
</dbReference>
<dbReference type="InterPro" id="IPR008927">
    <property type="entry name" value="6-PGluconate_DH-like_C_sf"/>
</dbReference>
<proteinExistence type="inferred from homology"/>
<dbReference type="InterPro" id="IPR006168">
    <property type="entry name" value="G3P_DH_NAD-dep"/>
</dbReference>
<evidence type="ECO:0000256" key="3">
    <source>
        <dbReference type="ARBA" id="ARBA00023027"/>
    </source>
</evidence>
<evidence type="ECO:0000313" key="6">
    <source>
        <dbReference type="EMBL" id="SFV64064.1"/>
    </source>
</evidence>
<dbReference type="GO" id="GO:0005975">
    <property type="term" value="P:carbohydrate metabolic process"/>
    <property type="evidence" value="ECO:0007669"/>
    <property type="project" value="InterPro"/>
</dbReference>
<dbReference type="Gene3D" id="1.10.1040.10">
    <property type="entry name" value="N-(1-d-carboxylethyl)-l-norvaline Dehydrogenase, domain 2"/>
    <property type="match status" value="1"/>
</dbReference>
<dbReference type="HAMAP" id="MF_00394">
    <property type="entry name" value="NAD_Glyc3P_dehydrog"/>
    <property type="match status" value="1"/>
</dbReference>
<protein>
    <submittedName>
        <fullName evidence="6">Glycerol-3-phosphate dehydrogenase [NAD(P)+]</fullName>
        <ecNumber evidence="6">1.1.1.94</ecNumber>
    </submittedName>
</protein>
<comment type="similarity">
    <text evidence="1">Belongs to the NAD-dependent glycerol-3-phosphate dehydrogenase family.</text>
</comment>
<dbReference type="PANTHER" id="PTHR11728">
    <property type="entry name" value="GLYCEROL-3-PHOSPHATE DEHYDROGENASE"/>
    <property type="match status" value="1"/>
</dbReference>
<dbReference type="GO" id="GO:0047952">
    <property type="term" value="F:glycerol-3-phosphate dehydrogenase [NAD(P)+] activity"/>
    <property type="evidence" value="ECO:0007669"/>
    <property type="project" value="UniProtKB-EC"/>
</dbReference>
<sequence>MTENLFIIGAGIWGSALAIALSNQYKKIFLYTHSKTEFQTLCHNNKHPLLTTKFNNNIQLTTDINVIKKTNAILIAVPSVAFYKVIKQIKPLITQQKIAWVTKGFDNTTQLSKIFKDEYQIDGCIISGPSFALEVSNNKPTALVVASKNETLSQYWAKIFQTPFIRSYQNNDIIGVEVGGLVKNSLAIATGIANGLEFGANTQAAIITRGLNEMINLGVALGAKKNTFMGLSGLGDLTLTCSDNQSRNRQFGQYLAKGFNAQESLKKVGSTVEGLEGVNSIIAIAEKLKIEMPICQQVFNIIKGKTTPKESVNYLMSRNQQQE</sequence>
<dbReference type="SUPFAM" id="SSF48179">
    <property type="entry name" value="6-phosphogluconate dehydrogenase C-terminal domain-like"/>
    <property type="match status" value="1"/>
</dbReference>
<evidence type="ECO:0000259" key="4">
    <source>
        <dbReference type="Pfam" id="PF01210"/>
    </source>
</evidence>
<dbReference type="Gene3D" id="3.40.50.720">
    <property type="entry name" value="NAD(P)-binding Rossmann-like Domain"/>
    <property type="match status" value="1"/>
</dbReference>
<evidence type="ECO:0000259" key="5">
    <source>
        <dbReference type="Pfam" id="PF07479"/>
    </source>
</evidence>
<dbReference type="FunFam" id="1.10.1040.10:FF:000001">
    <property type="entry name" value="Glycerol-3-phosphate dehydrogenase [NAD(P)+]"/>
    <property type="match status" value="1"/>
</dbReference>
<dbReference type="InterPro" id="IPR006109">
    <property type="entry name" value="G3P_DH_NAD-dep_C"/>
</dbReference>
<evidence type="ECO:0000256" key="2">
    <source>
        <dbReference type="ARBA" id="ARBA00023002"/>
    </source>
</evidence>
<dbReference type="PANTHER" id="PTHR11728:SF1">
    <property type="entry name" value="GLYCEROL-3-PHOSPHATE DEHYDROGENASE [NAD(+)] 2, CHLOROPLASTIC"/>
    <property type="match status" value="1"/>
</dbReference>
<organism evidence="6">
    <name type="scientific">hydrothermal vent metagenome</name>
    <dbReference type="NCBI Taxonomy" id="652676"/>
    <lineage>
        <taxon>unclassified sequences</taxon>
        <taxon>metagenomes</taxon>
        <taxon>ecological metagenomes</taxon>
    </lineage>
</organism>
<dbReference type="AlphaFoldDB" id="A0A1W1CE66"/>
<dbReference type="NCBIfam" id="NF000942">
    <property type="entry name" value="PRK00094.1-4"/>
    <property type="match status" value="1"/>
</dbReference>
<name>A0A1W1CE66_9ZZZZ</name>
<dbReference type="InterPro" id="IPR013328">
    <property type="entry name" value="6PGD_dom2"/>
</dbReference>
<dbReference type="InterPro" id="IPR011128">
    <property type="entry name" value="G3P_DH_NAD-dep_N"/>
</dbReference>
<dbReference type="PRINTS" id="PR00077">
    <property type="entry name" value="GPDHDRGNASE"/>
</dbReference>
<dbReference type="NCBIfam" id="NF000940">
    <property type="entry name" value="PRK00094.1-2"/>
    <property type="match status" value="1"/>
</dbReference>
<dbReference type="EC" id="1.1.1.94" evidence="6"/>
<evidence type="ECO:0000256" key="1">
    <source>
        <dbReference type="ARBA" id="ARBA00011009"/>
    </source>
</evidence>
<dbReference type="Pfam" id="PF01210">
    <property type="entry name" value="NAD_Gly3P_dh_N"/>
    <property type="match status" value="1"/>
</dbReference>
<feature type="domain" description="Glycerol-3-phosphate dehydrogenase NAD-dependent N-terminal" evidence="4">
    <location>
        <begin position="7"/>
        <end position="151"/>
    </location>
</feature>
<dbReference type="SUPFAM" id="SSF51735">
    <property type="entry name" value="NAD(P)-binding Rossmann-fold domains"/>
    <property type="match status" value="1"/>
</dbReference>
<feature type="domain" description="Glycerol-3-phosphate dehydrogenase NAD-dependent C-terminal" evidence="5">
    <location>
        <begin position="172"/>
        <end position="312"/>
    </location>
</feature>
<keyword evidence="2 6" id="KW-0560">Oxidoreductase</keyword>
<dbReference type="EMBL" id="FPHJ01000041">
    <property type="protein sequence ID" value="SFV64064.1"/>
    <property type="molecule type" value="Genomic_DNA"/>
</dbReference>
<gene>
    <name evidence="6" type="ORF">MNB_SUP05-5-969</name>
</gene>
<dbReference type="InterPro" id="IPR036291">
    <property type="entry name" value="NAD(P)-bd_dom_sf"/>
</dbReference>
<dbReference type="Pfam" id="PF07479">
    <property type="entry name" value="NAD_Gly3P_dh_C"/>
    <property type="match status" value="1"/>
</dbReference>
<dbReference type="GO" id="GO:0005829">
    <property type="term" value="C:cytosol"/>
    <property type="evidence" value="ECO:0007669"/>
    <property type="project" value="TreeGrafter"/>
</dbReference>
<dbReference type="PIRSF" id="PIRSF000114">
    <property type="entry name" value="Glycerol-3-P_dh"/>
    <property type="match status" value="1"/>
</dbReference>
<reference evidence="6" key="1">
    <citation type="submission" date="2016-10" db="EMBL/GenBank/DDBJ databases">
        <authorList>
            <person name="de Groot N.N."/>
        </authorList>
    </citation>
    <scope>NUCLEOTIDE SEQUENCE</scope>
</reference>
<dbReference type="GO" id="GO:0051287">
    <property type="term" value="F:NAD binding"/>
    <property type="evidence" value="ECO:0007669"/>
    <property type="project" value="InterPro"/>
</dbReference>
<keyword evidence="3" id="KW-0520">NAD</keyword>